<comment type="similarity">
    <text evidence="1">Belongs to the ABC transporter superfamily.</text>
</comment>
<reference evidence="7 8" key="1">
    <citation type="submission" date="2018-07" db="EMBL/GenBank/DDBJ databases">
        <authorList>
            <person name="Peeters C."/>
        </authorList>
    </citation>
    <scope>NUCLEOTIDE SEQUENCE [LARGE SCALE GENOMIC DNA]</scope>
    <source>
        <strain evidence="7 8">LMG 30378</strain>
    </source>
</reference>
<accession>A0A446CI89</accession>
<dbReference type="PANTHER" id="PTHR43776">
    <property type="entry name" value="TRANSPORT ATP-BINDING PROTEIN"/>
    <property type="match status" value="1"/>
</dbReference>
<dbReference type="SMART" id="SM00382">
    <property type="entry name" value="AAA"/>
    <property type="match status" value="2"/>
</dbReference>
<dbReference type="InterPro" id="IPR003439">
    <property type="entry name" value="ABC_transporter-like_ATP-bd"/>
</dbReference>
<protein>
    <submittedName>
        <fullName evidence="7">Glutathione import ATP-binding protein GsiA</fullName>
        <ecNumber evidence="7">3.6.3.-</ecNumber>
    </submittedName>
</protein>
<evidence type="ECO:0000259" key="6">
    <source>
        <dbReference type="PROSITE" id="PS50893"/>
    </source>
</evidence>
<evidence type="ECO:0000313" key="7">
    <source>
        <dbReference type="EMBL" id="SSW67579.1"/>
    </source>
</evidence>
<dbReference type="Proteomes" id="UP000289465">
    <property type="component" value="Unassembled WGS sequence"/>
</dbReference>
<evidence type="ECO:0000313" key="8">
    <source>
        <dbReference type="Proteomes" id="UP000289465"/>
    </source>
</evidence>
<keyword evidence="4" id="KW-0547">Nucleotide-binding</keyword>
<dbReference type="PROSITE" id="PS50893">
    <property type="entry name" value="ABC_TRANSPORTER_2"/>
    <property type="match status" value="2"/>
</dbReference>
<dbReference type="CDD" id="cd03257">
    <property type="entry name" value="ABC_NikE_OppD_transporters"/>
    <property type="match status" value="2"/>
</dbReference>
<dbReference type="Pfam" id="PF00005">
    <property type="entry name" value="ABC_tran"/>
    <property type="match status" value="2"/>
</dbReference>
<dbReference type="AlphaFoldDB" id="A0A446CI89"/>
<feature type="domain" description="ABC transporter" evidence="6">
    <location>
        <begin position="296"/>
        <end position="540"/>
    </location>
</feature>
<dbReference type="InterPro" id="IPR017871">
    <property type="entry name" value="ABC_transporter-like_CS"/>
</dbReference>
<name>A0A446CI89_9BURK</name>
<keyword evidence="5 7" id="KW-0067">ATP-binding</keyword>
<dbReference type="NCBIfam" id="NF008453">
    <property type="entry name" value="PRK11308.1"/>
    <property type="match status" value="2"/>
</dbReference>
<keyword evidence="3" id="KW-1003">Cell membrane</keyword>
<dbReference type="Pfam" id="PF08352">
    <property type="entry name" value="oligo_HPY"/>
    <property type="match status" value="2"/>
</dbReference>
<dbReference type="InterPro" id="IPR003593">
    <property type="entry name" value="AAA+_ATPase"/>
</dbReference>
<sequence>MNSSLSSRAHAAATDNEVLLSVEDLSVAYRVDGQDVAALADVSFSLRRGETTALLGESGSGKSTIAGSIAGNLADAARASGRIRFAQHDLLRLSERELRPLRGTEIGYVPQNPARSLDPLIPIGLQLEETLRVHGLREPSGARQARILGLLQRVGFRDPAAVARRYPHELSGGMQQRVLIAIALTFTPRILIADEPTSALDVTVQKAILDLIDQRKAEDRTAVLLVTHDIGVAAERSQNVVVLRHGRIVEAGPTDRVLRAPQHEYTRQLLRDVPGADAGRRAPRAPAIPGIPAPAIRLNGVSVDYASRRGPAHRAVNDVSFSVKPGTTLAIVGESGSGKTTTARAIARFVAPSAGEIEVRDAAGALLAPDRERAFRRRVQYVYQNPYLSLNPRHRIQTVLAEPLRAFEIGDARSRQARIEALLDMVALPQSALARRARELSGGQLQRVAIARALAAEPSILVLDEPVSALDVTVQAQILRLLEGLQAELGLTYLFISHDLAVVRRIADEIAVMHEGRIVEHGPTEQVYLHPAHAYTRQLLDAVPDLPASALDNALPAGDSTLAAVA</sequence>
<dbReference type="EC" id="3.6.3.-" evidence="7"/>
<dbReference type="Gene3D" id="3.40.50.300">
    <property type="entry name" value="P-loop containing nucleotide triphosphate hydrolases"/>
    <property type="match status" value="2"/>
</dbReference>
<dbReference type="InterPro" id="IPR013563">
    <property type="entry name" value="Oligopep_ABC_C"/>
</dbReference>
<proteinExistence type="inferred from homology"/>
<dbReference type="SUPFAM" id="SSF52540">
    <property type="entry name" value="P-loop containing nucleoside triphosphate hydrolases"/>
    <property type="match status" value="2"/>
</dbReference>
<organism evidence="7 8">
    <name type="scientific">Achromobacter veterisilvae</name>
    <dbReference type="NCBI Taxonomy" id="2069367"/>
    <lineage>
        <taxon>Bacteria</taxon>
        <taxon>Pseudomonadati</taxon>
        <taxon>Pseudomonadota</taxon>
        <taxon>Betaproteobacteria</taxon>
        <taxon>Burkholderiales</taxon>
        <taxon>Alcaligenaceae</taxon>
        <taxon>Achromobacter</taxon>
    </lineage>
</organism>
<keyword evidence="2" id="KW-0813">Transport</keyword>
<dbReference type="EMBL" id="UFQC01000012">
    <property type="protein sequence ID" value="SSW67579.1"/>
    <property type="molecule type" value="Genomic_DNA"/>
</dbReference>
<keyword evidence="7" id="KW-0378">Hydrolase</keyword>
<dbReference type="RefSeq" id="WP_129241325.1">
    <property type="nucleotide sequence ID" value="NZ_UFQC01000012.1"/>
</dbReference>
<evidence type="ECO:0000256" key="5">
    <source>
        <dbReference type="ARBA" id="ARBA00022840"/>
    </source>
</evidence>
<dbReference type="GO" id="GO:0016887">
    <property type="term" value="F:ATP hydrolysis activity"/>
    <property type="evidence" value="ECO:0007669"/>
    <property type="project" value="InterPro"/>
</dbReference>
<dbReference type="NCBIfam" id="NF007739">
    <property type="entry name" value="PRK10419.1"/>
    <property type="match status" value="2"/>
</dbReference>
<evidence type="ECO:0000256" key="1">
    <source>
        <dbReference type="ARBA" id="ARBA00005417"/>
    </source>
</evidence>
<dbReference type="GO" id="GO:0005524">
    <property type="term" value="F:ATP binding"/>
    <property type="evidence" value="ECO:0007669"/>
    <property type="project" value="UniProtKB-KW"/>
</dbReference>
<evidence type="ECO:0000256" key="3">
    <source>
        <dbReference type="ARBA" id="ARBA00022475"/>
    </source>
</evidence>
<dbReference type="GO" id="GO:0015833">
    <property type="term" value="P:peptide transport"/>
    <property type="evidence" value="ECO:0007669"/>
    <property type="project" value="InterPro"/>
</dbReference>
<dbReference type="GO" id="GO:0055085">
    <property type="term" value="P:transmembrane transport"/>
    <property type="evidence" value="ECO:0007669"/>
    <property type="project" value="UniProtKB-ARBA"/>
</dbReference>
<feature type="domain" description="ABC transporter" evidence="6">
    <location>
        <begin position="20"/>
        <end position="270"/>
    </location>
</feature>
<dbReference type="PANTHER" id="PTHR43776:SF7">
    <property type="entry name" value="D,D-DIPEPTIDE TRANSPORT ATP-BINDING PROTEIN DDPF-RELATED"/>
    <property type="match status" value="1"/>
</dbReference>
<dbReference type="InterPro" id="IPR027417">
    <property type="entry name" value="P-loop_NTPase"/>
</dbReference>
<gene>
    <name evidence="7" type="primary">gsiA_9</name>
    <name evidence="7" type="ORF">AVE30378_02616</name>
</gene>
<evidence type="ECO:0000256" key="2">
    <source>
        <dbReference type="ARBA" id="ARBA00022448"/>
    </source>
</evidence>
<dbReference type="PROSITE" id="PS00211">
    <property type="entry name" value="ABC_TRANSPORTER_1"/>
    <property type="match status" value="2"/>
</dbReference>
<keyword evidence="3" id="KW-0472">Membrane</keyword>
<dbReference type="OrthoDB" id="9802772at2"/>
<dbReference type="InterPro" id="IPR050319">
    <property type="entry name" value="ABC_transp_ATP-bind"/>
</dbReference>
<evidence type="ECO:0000256" key="4">
    <source>
        <dbReference type="ARBA" id="ARBA00022741"/>
    </source>
</evidence>